<accession>A0A1X7VH06</accession>
<name>A0A1X7VH06_AMPQE</name>
<proteinExistence type="predicted"/>
<evidence type="ECO:0000313" key="1">
    <source>
        <dbReference type="EnsemblMetazoa" id="Aqu2.1.39243_001"/>
    </source>
</evidence>
<protein>
    <submittedName>
        <fullName evidence="1">Uncharacterized protein</fullName>
    </submittedName>
</protein>
<reference evidence="1" key="1">
    <citation type="submission" date="2017-05" db="UniProtKB">
        <authorList>
            <consortium name="EnsemblMetazoa"/>
        </authorList>
    </citation>
    <scope>IDENTIFICATION</scope>
</reference>
<dbReference type="EnsemblMetazoa" id="Aqu2.1.39243_001">
    <property type="protein sequence ID" value="Aqu2.1.39243_001"/>
    <property type="gene ID" value="Aqu2.1.39243"/>
</dbReference>
<sequence length="130" mass="15095">LLAMALKQLKEEQSQFCLNNESNKDSDDEEDLMSPKDSKIIQFINNDLWGKTKRRGPQSDSPTKACEALGCRNKFEEKLYFAVRFACREREDHPIICETCFYKSDCPNHREGLSVDHNDYKADNDTQAWP</sequence>
<dbReference type="AlphaFoldDB" id="A0A1X7VH06"/>
<dbReference type="InParanoid" id="A0A1X7VH06"/>
<organism evidence="1">
    <name type="scientific">Amphimedon queenslandica</name>
    <name type="common">Sponge</name>
    <dbReference type="NCBI Taxonomy" id="400682"/>
    <lineage>
        <taxon>Eukaryota</taxon>
        <taxon>Metazoa</taxon>
        <taxon>Porifera</taxon>
        <taxon>Demospongiae</taxon>
        <taxon>Heteroscleromorpha</taxon>
        <taxon>Haplosclerida</taxon>
        <taxon>Niphatidae</taxon>
        <taxon>Amphimedon</taxon>
    </lineage>
</organism>